<reference evidence="2 3" key="1">
    <citation type="journal article" date="2009" name="Stand. Genomic Sci.">
        <title>Complete genome sequence of Halorhabdus utahensis type strain (AX-2).</title>
        <authorList>
            <person name="Anderson I."/>
            <person name="Tindall B.J."/>
            <person name="Pomrenke H."/>
            <person name="Goker M."/>
            <person name="Lapidus A."/>
            <person name="Nolan M."/>
            <person name="Copeland A."/>
            <person name="Glavina Del Rio T."/>
            <person name="Chen F."/>
            <person name="Tice H."/>
            <person name="Cheng J.F."/>
            <person name="Lucas S."/>
            <person name="Chertkov O."/>
            <person name="Bruce D."/>
            <person name="Brettin T."/>
            <person name="Detter J.C."/>
            <person name="Han C."/>
            <person name="Goodwin L."/>
            <person name="Land M."/>
            <person name="Hauser L."/>
            <person name="Chang Y.J."/>
            <person name="Jeffries C.D."/>
            <person name="Pitluck S."/>
            <person name="Pati A."/>
            <person name="Mavromatis K."/>
            <person name="Ivanova N."/>
            <person name="Ovchinnikova G."/>
            <person name="Chen A."/>
            <person name="Palaniappan K."/>
            <person name="Chain P."/>
            <person name="Rohde M."/>
            <person name="Bristow J."/>
            <person name="Eisen J.A."/>
            <person name="Markowitz V."/>
            <person name="Hugenholtz P."/>
            <person name="Kyrpides N.C."/>
            <person name="Klenk H.P."/>
        </authorList>
    </citation>
    <scope>NUCLEOTIDE SEQUENCE [LARGE SCALE GENOMIC DNA]</scope>
    <source>
        <strain evidence="3">DSM 12940 / JCM 11049 / AX-2</strain>
    </source>
</reference>
<dbReference type="RefSeq" id="WP_015790592.1">
    <property type="nucleotide sequence ID" value="NC_013158.1"/>
</dbReference>
<dbReference type="Proteomes" id="UP000002071">
    <property type="component" value="Chromosome"/>
</dbReference>
<protein>
    <submittedName>
        <fullName evidence="2">Uncharacterized protein</fullName>
    </submittedName>
</protein>
<gene>
    <name evidence="2" type="ordered locus">Huta_2869</name>
</gene>
<keyword evidence="1" id="KW-0812">Transmembrane</keyword>
<proteinExistence type="predicted"/>
<dbReference type="KEGG" id="hut:Huta_2869"/>
<keyword evidence="1" id="KW-0472">Membrane</keyword>
<dbReference type="HOGENOM" id="CLU_072488_0_0_2"/>
<name>C7NRS5_HALUD</name>
<dbReference type="GeneID" id="8385178"/>
<dbReference type="EMBL" id="CP001687">
    <property type="protein sequence ID" value="ACV13030.1"/>
    <property type="molecule type" value="Genomic_DNA"/>
</dbReference>
<dbReference type="STRING" id="519442.Huta_2869"/>
<dbReference type="AlphaFoldDB" id="C7NRS5"/>
<dbReference type="eggNOG" id="arCOG07777">
    <property type="taxonomic scope" value="Archaea"/>
</dbReference>
<accession>C7NRS5</accession>
<evidence type="ECO:0000256" key="1">
    <source>
        <dbReference type="SAM" id="Phobius"/>
    </source>
</evidence>
<keyword evidence="1" id="KW-1133">Transmembrane helix</keyword>
<sequence>MARVTDRRGQMILIGGVLLAVTIIALAVVFNSAIYTTVLAGESQDDVSSREPLGFQQEVRQLVGATVERAVQQRSSLNKQKDYVTNNLSAVRENLRRYQADANRLVDVSVASNISGAFIYNSTGSFVNETGHDDWEVGTGLRVRNMSFDVSSTSGFIVEITGDGGDAYELDIGSDVAVTGPTTSKTCSWSGSGHVNITESTINGDRCNALDFFERLEAPYDIQFRQGSNAQGRYSLLVTPSGSISSDVASQDRTDRLFGVDVATEYVTTEIDWETTLRVAPGEPP</sequence>
<keyword evidence="3" id="KW-1185">Reference proteome</keyword>
<dbReference type="OrthoDB" id="238714at2157"/>
<evidence type="ECO:0000313" key="3">
    <source>
        <dbReference type="Proteomes" id="UP000002071"/>
    </source>
</evidence>
<evidence type="ECO:0000313" key="2">
    <source>
        <dbReference type="EMBL" id="ACV13030.1"/>
    </source>
</evidence>
<feature type="transmembrane region" description="Helical" evidence="1">
    <location>
        <begin position="12"/>
        <end position="35"/>
    </location>
</feature>
<organism evidence="2 3">
    <name type="scientific">Halorhabdus utahensis (strain DSM 12940 / JCM 11049 / AX-2)</name>
    <dbReference type="NCBI Taxonomy" id="519442"/>
    <lineage>
        <taxon>Archaea</taxon>
        <taxon>Methanobacteriati</taxon>
        <taxon>Methanobacteriota</taxon>
        <taxon>Stenosarchaea group</taxon>
        <taxon>Halobacteria</taxon>
        <taxon>Halobacteriales</taxon>
        <taxon>Haloarculaceae</taxon>
        <taxon>Halorhabdus</taxon>
    </lineage>
</organism>